<dbReference type="KEGG" id="nfn:NFRAN_2104"/>
<keyword evidence="2" id="KW-1185">Reference proteome</keyword>
<accession>A0A484IHP2</accession>
<evidence type="ECO:0000313" key="1">
    <source>
        <dbReference type="EMBL" id="VFJ14426.1"/>
    </source>
</evidence>
<dbReference type="Proteomes" id="UP000294299">
    <property type="component" value="Chromosome NFRAN"/>
</dbReference>
<reference evidence="1 2" key="1">
    <citation type="submission" date="2019-02" db="EMBL/GenBank/DDBJ databases">
        <authorList>
            <person name="Lehtovirta-Morley E L."/>
        </authorList>
    </citation>
    <scope>NUCLEOTIDE SEQUENCE [LARGE SCALE GENOMIC DNA]</scope>
    <source>
        <strain evidence="1">NFRAN1</strain>
    </source>
</reference>
<gene>
    <name evidence="1" type="ORF">NFRAN_2104</name>
</gene>
<dbReference type="EMBL" id="LR216287">
    <property type="protein sequence ID" value="VFJ14426.1"/>
    <property type="molecule type" value="Genomic_DNA"/>
</dbReference>
<dbReference type="AlphaFoldDB" id="A0A484IHP2"/>
<protein>
    <submittedName>
        <fullName evidence="1">Uncharacterized protein</fullName>
    </submittedName>
</protein>
<name>A0A484IHP2_9ARCH</name>
<proteinExistence type="predicted"/>
<organism evidence="1 2">
    <name type="scientific">Candidatus Nitrosocosmicus franklandianus</name>
    <dbReference type="NCBI Taxonomy" id="1798806"/>
    <lineage>
        <taxon>Archaea</taxon>
        <taxon>Nitrososphaerota</taxon>
        <taxon>Nitrososphaeria</taxon>
        <taxon>Nitrososphaerales</taxon>
        <taxon>Nitrososphaeraceae</taxon>
        <taxon>Candidatus Nitrosocosmicus</taxon>
    </lineage>
</organism>
<sequence>MYLIDFDFNLSQNAQKVSLSFFNETNNDYIKPDVDQDH</sequence>
<evidence type="ECO:0000313" key="2">
    <source>
        <dbReference type="Proteomes" id="UP000294299"/>
    </source>
</evidence>